<dbReference type="FunFam" id="3.80.10.10:FF:000400">
    <property type="entry name" value="Nuclear pore complex protein NUP107"/>
    <property type="match status" value="1"/>
</dbReference>
<keyword evidence="5 9" id="KW-1133">Transmembrane helix</keyword>
<keyword evidence="3 10" id="KW-0732">Signal</keyword>
<feature type="compositionally biased region" description="Pro residues" evidence="8">
    <location>
        <begin position="251"/>
        <end position="397"/>
    </location>
</feature>
<proteinExistence type="predicted"/>
<dbReference type="Gene3D" id="1.10.510.10">
    <property type="entry name" value="Transferase(Phosphotransferase) domain 1"/>
    <property type="match status" value="1"/>
</dbReference>
<dbReference type="EMBL" id="JAXIOK010000012">
    <property type="protein sequence ID" value="KAK4757639.1"/>
    <property type="molecule type" value="Genomic_DNA"/>
</dbReference>
<evidence type="ECO:0000313" key="12">
    <source>
        <dbReference type="EMBL" id="KAK4757639.1"/>
    </source>
</evidence>
<dbReference type="InterPro" id="IPR013210">
    <property type="entry name" value="LRR_N_plant-typ"/>
</dbReference>
<evidence type="ECO:0000313" key="13">
    <source>
        <dbReference type="Proteomes" id="UP001345219"/>
    </source>
</evidence>
<dbReference type="Gene3D" id="3.30.200.20">
    <property type="entry name" value="Phosphorylase Kinase, domain 1"/>
    <property type="match status" value="1"/>
</dbReference>
<sequence length="762" mass="82680">MEKNWKISRLTLVFLMAYQNLCSCWCLNEEGQALLRLRDKIKSDPSGALKSWHEYDGETNPCSWFGVECSDGKVVVLNLKNLCLGGRLAPEIGNLANIKSIILRNNSFSGIIPDEIGDLKELEVLDLGYNNFSGPLPDNLGNNLSLAILLLDNNELLTALSPEIQEFKIISEAQIDESLLIASAEGLQCKTKLDSQNEDCMGTQHAIQRKGRVLKGNPINHLLRRHNFSQNSVEASCPTPSPSPNQHSSPAPSPSPNQPSPPAPCPSPNQPSPPAPCPSPNQPSPPAPCPSPNQPSPPAPCPSPNQPSPPAPSPSPNQPSPPAPSPSPNQPSPPAPSPSPNQPSPPAPSPSPNQPSPPAPSPSPNQPSPPAPSPSPNQPSPPAPSPSPNQPSPPAPLPTSSNSENYKILIIGISLGGFSLVFFIILGVYYRRYRGTMVKPCATCLSGQLQKAFVAGVPKLKRSELETACEDFSNVVGASSIGTIYKGTLSDGVEIVVASYVVKSIDDWSKSLEAQFREKIDILSKVNHKNFVNLIGYCQEEEPFTRMMVFEYAPNGTLFEHLHVKEAEHLDWGTRLRIAMGMAYCLEHMHQLNPPIPHKKLNSSAVALTEDYAGKISEFNFWNEIADSEIKSSKIDLVEDSGEGPELDVYGYGVILFEMITGRLPYSVEDDSTEDWASDYMKGDKPLAEIVDPTLSFFDADQVEKINQIIRSCVHPDPKERPSMREVSSRLRDVTGIPPDGAVPKVSPLWWAELEILSTGGE</sequence>
<dbReference type="Proteomes" id="UP001345219">
    <property type="component" value="Chromosome 15"/>
</dbReference>
<gene>
    <name evidence="12" type="ORF">SAY87_018940</name>
</gene>
<dbReference type="GO" id="GO:0012505">
    <property type="term" value="C:endomembrane system"/>
    <property type="evidence" value="ECO:0007669"/>
    <property type="project" value="UniProtKB-SubCell"/>
</dbReference>
<dbReference type="InterPro" id="IPR032675">
    <property type="entry name" value="LRR_dom_sf"/>
</dbReference>
<keyword evidence="13" id="KW-1185">Reference proteome</keyword>
<dbReference type="AlphaFoldDB" id="A0AAN7Q200"/>
<feature type="transmembrane region" description="Helical" evidence="9">
    <location>
        <begin position="408"/>
        <end position="430"/>
    </location>
</feature>
<feature type="chain" id="PRO_5042939884" description="Protein kinase domain-containing protein" evidence="10">
    <location>
        <begin position="25"/>
        <end position="762"/>
    </location>
</feature>
<dbReference type="GO" id="GO:0004672">
    <property type="term" value="F:protein kinase activity"/>
    <property type="evidence" value="ECO:0007669"/>
    <property type="project" value="InterPro"/>
</dbReference>
<dbReference type="GO" id="GO:0005524">
    <property type="term" value="F:ATP binding"/>
    <property type="evidence" value="ECO:0007669"/>
    <property type="project" value="InterPro"/>
</dbReference>
<keyword evidence="6 9" id="KW-0472">Membrane</keyword>
<dbReference type="PROSITE" id="PS50011">
    <property type="entry name" value="PROTEIN_KINASE_DOM"/>
    <property type="match status" value="1"/>
</dbReference>
<evidence type="ECO:0000256" key="5">
    <source>
        <dbReference type="ARBA" id="ARBA00022989"/>
    </source>
</evidence>
<evidence type="ECO:0000256" key="6">
    <source>
        <dbReference type="ARBA" id="ARBA00023136"/>
    </source>
</evidence>
<dbReference type="SUPFAM" id="SSF56112">
    <property type="entry name" value="Protein kinase-like (PK-like)"/>
    <property type="match status" value="1"/>
</dbReference>
<feature type="signal peptide" evidence="10">
    <location>
        <begin position="1"/>
        <end position="24"/>
    </location>
</feature>
<dbReference type="Pfam" id="PF07714">
    <property type="entry name" value="PK_Tyr_Ser-Thr"/>
    <property type="match status" value="1"/>
</dbReference>
<dbReference type="Gene3D" id="3.80.10.10">
    <property type="entry name" value="Ribonuclease Inhibitor"/>
    <property type="match status" value="1"/>
</dbReference>
<comment type="subcellular location">
    <subcellularLocation>
        <location evidence="7">Endomembrane system</location>
        <topology evidence="7">Single-pass type I membrane protein</topology>
    </subcellularLocation>
</comment>
<evidence type="ECO:0000256" key="1">
    <source>
        <dbReference type="ARBA" id="ARBA00022614"/>
    </source>
</evidence>
<dbReference type="InterPro" id="IPR001245">
    <property type="entry name" value="Ser-Thr/Tyr_kinase_cat_dom"/>
</dbReference>
<feature type="region of interest" description="Disordered" evidence="8">
    <location>
        <begin position="231"/>
        <end position="400"/>
    </location>
</feature>
<evidence type="ECO:0000256" key="3">
    <source>
        <dbReference type="ARBA" id="ARBA00022729"/>
    </source>
</evidence>
<evidence type="ECO:0000256" key="10">
    <source>
        <dbReference type="SAM" id="SignalP"/>
    </source>
</evidence>
<evidence type="ECO:0000256" key="2">
    <source>
        <dbReference type="ARBA" id="ARBA00022692"/>
    </source>
</evidence>
<evidence type="ECO:0000256" key="7">
    <source>
        <dbReference type="ARBA" id="ARBA00046288"/>
    </source>
</evidence>
<dbReference type="FunFam" id="3.30.200.20:FF:000489">
    <property type="entry name" value="Inactive receptor-like serine/threonine-protein kinase"/>
    <property type="match status" value="1"/>
</dbReference>
<evidence type="ECO:0000259" key="11">
    <source>
        <dbReference type="PROSITE" id="PS50011"/>
    </source>
</evidence>
<dbReference type="Pfam" id="PF00560">
    <property type="entry name" value="LRR_1"/>
    <property type="match status" value="2"/>
</dbReference>
<name>A0AAN7Q200_9MYRT</name>
<accession>A0AAN7Q200</accession>
<feature type="domain" description="Protein kinase" evidence="11">
    <location>
        <begin position="470"/>
        <end position="731"/>
    </location>
</feature>
<organism evidence="12 13">
    <name type="scientific">Trapa incisa</name>
    <dbReference type="NCBI Taxonomy" id="236973"/>
    <lineage>
        <taxon>Eukaryota</taxon>
        <taxon>Viridiplantae</taxon>
        <taxon>Streptophyta</taxon>
        <taxon>Embryophyta</taxon>
        <taxon>Tracheophyta</taxon>
        <taxon>Spermatophyta</taxon>
        <taxon>Magnoliopsida</taxon>
        <taxon>eudicotyledons</taxon>
        <taxon>Gunneridae</taxon>
        <taxon>Pentapetalae</taxon>
        <taxon>rosids</taxon>
        <taxon>malvids</taxon>
        <taxon>Myrtales</taxon>
        <taxon>Lythraceae</taxon>
        <taxon>Trapa</taxon>
    </lineage>
</organism>
<dbReference type="PRINTS" id="PR01217">
    <property type="entry name" value="PRICHEXTENSN"/>
</dbReference>
<dbReference type="Pfam" id="PF08263">
    <property type="entry name" value="LRRNT_2"/>
    <property type="match status" value="1"/>
</dbReference>
<dbReference type="PANTHER" id="PTHR46084">
    <property type="entry name" value="PROTEIN MALE DISCOVERER 2"/>
    <property type="match status" value="1"/>
</dbReference>
<dbReference type="InterPro" id="IPR000719">
    <property type="entry name" value="Prot_kinase_dom"/>
</dbReference>
<dbReference type="InterPro" id="IPR001611">
    <property type="entry name" value="Leu-rich_rpt"/>
</dbReference>
<evidence type="ECO:0000256" key="8">
    <source>
        <dbReference type="SAM" id="MobiDB-lite"/>
    </source>
</evidence>
<comment type="caution">
    <text evidence="12">The sequence shown here is derived from an EMBL/GenBank/DDBJ whole genome shotgun (WGS) entry which is preliminary data.</text>
</comment>
<keyword evidence="4" id="KW-0677">Repeat</keyword>
<keyword evidence="2 9" id="KW-0812">Transmembrane</keyword>
<keyword evidence="1" id="KW-0433">Leucine-rich repeat</keyword>
<protein>
    <recommendedName>
        <fullName evidence="11">Protein kinase domain-containing protein</fullName>
    </recommendedName>
</protein>
<evidence type="ECO:0000256" key="9">
    <source>
        <dbReference type="SAM" id="Phobius"/>
    </source>
</evidence>
<dbReference type="SUPFAM" id="SSF52058">
    <property type="entry name" value="L domain-like"/>
    <property type="match status" value="1"/>
</dbReference>
<dbReference type="InterPro" id="IPR011009">
    <property type="entry name" value="Kinase-like_dom_sf"/>
</dbReference>
<evidence type="ECO:0000256" key="4">
    <source>
        <dbReference type="ARBA" id="ARBA00022737"/>
    </source>
</evidence>
<dbReference type="PANTHER" id="PTHR46084:SF4">
    <property type="entry name" value="PROTEIN KINASE DOMAIN-CONTAINING PROTEIN"/>
    <property type="match status" value="1"/>
</dbReference>
<reference evidence="12 13" key="1">
    <citation type="journal article" date="2023" name="Hortic Res">
        <title>Pangenome of water caltrop reveals structural variations and asymmetric subgenome divergence after allopolyploidization.</title>
        <authorList>
            <person name="Zhang X."/>
            <person name="Chen Y."/>
            <person name="Wang L."/>
            <person name="Yuan Y."/>
            <person name="Fang M."/>
            <person name="Shi L."/>
            <person name="Lu R."/>
            <person name="Comes H.P."/>
            <person name="Ma Y."/>
            <person name="Chen Y."/>
            <person name="Huang G."/>
            <person name="Zhou Y."/>
            <person name="Zheng Z."/>
            <person name="Qiu Y."/>
        </authorList>
    </citation>
    <scope>NUCLEOTIDE SEQUENCE [LARGE SCALE GENOMIC DNA]</scope>
    <source>
        <tissue evidence="12">Roots</tissue>
    </source>
</reference>